<dbReference type="OrthoDB" id="2384350at2759"/>
<dbReference type="Gene3D" id="3.40.50.10190">
    <property type="entry name" value="BRCT domain"/>
    <property type="match status" value="1"/>
</dbReference>
<sequence>NVTHLVFKNGSTATLQRAYSKCIHVVNLLWITRSQTLGCKLDEKQFAIDRPTNLSVGLRKRRKSMEPGRVKELVLDPRRFSSSWITGEFVNMRHYAPAMA</sequence>
<dbReference type="Proteomes" id="UP000654370">
    <property type="component" value="Unassembled WGS sequence"/>
</dbReference>
<evidence type="ECO:0000313" key="1">
    <source>
        <dbReference type="EMBL" id="KAG2184549.1"/>
    </source>
</evidence>
<name>A0A8H7Q3U6_MORIS</name>
<accession>A0A8H7Q3U6</accession>
<dbReference type="SUPFAM" id="SSF52113">
    <property type="entry name" value="BRCT domain"/>
    <property type="match status" value="1"/>
</dbReference>
<feature type="non-terminal residue" evidence="1">
    <location>
        <position position="1"/>
    </location>
</feature>
<evidence type="ECO:0000313" key="2">
    <source>
        <dbReference type="Proteomes" id="UP000654370"/>
    </source>
</evidence>
<proteinExistence type="predicted"/>
<evidence type="ECO:0008006" key="3">
    <source>
        <dbReference type="Google" id="ProtNLM"/>
    </source>
</evidence>
<comment type="caution">
    <text evidence="1">The sequence shown here is derived from an EMBL/GenBank/DDBJ whole genome shotgun (WGS) entry which is preliminary data.</text>
</comment>
<organism evidence="1 2">
    <name type="scientific">Mortierella isabellina</name>
    <name type="common">Filamentous fungus</name>
    <name type="synonym">Umbelopsis isabellina</name>
    <dbReference type="NCBI Taxonomy" id="91625"/>
    <lineage>
        <taxon>Eukaryota</taxon>
        <taxon>Fungi</taxon>
        <taxon>Fungi incertae sedis</taxon>
        <taxon>Mucoromycota</taxon>
        <taxon>Mucoromycotina</taxon>
        <taxon>Umbelopsidomycetes</taxon>
        <taxon>Umbelopsidales</taxon>
        <taxon>Umbelopsidaceae</taxon>
        <taxon>Umbelopsis</taxon>
    </lineage>
</organism>
<protein>
    <recommendedName>
        <fullName evidence="3">BRCT domain-containing protein</fullName>
    </recommendedName>
</protein>
<gene>
    <name evidence="1" type="ORF">INT43_000458</name>
</gene>
<dbReference type="EMBL" id="JAEPQZ010000002">
    <property type="protein sequence ID" value="KAG2184549.1"/>
    <property type="molecule type" value="Genomic_DNA"/>
</dbReference>
<dbReference type="AlphaFoldDB" id="A0A8H7Q3U6"/>
<keyword evidence="2" id="KW-1185">Reference proteome</keyword>
<dbReference type="InterPro" id="IPR036420">
    <property type="entry name" value="BRCT_dom_sf"/>
</dbReference>
<reference evidence="1" key="1">
    <citation type="submission" date="2020-12" db="EMBL/GenBank/DDBJ databases">
        <title>Metabolic potential, ecology and presence of endohyphal bacteria is reflected in genomic diversity of Mucoromycotina.</title>
        <authorList>
            <person name="Muszewska A."/>
            <person name="Okrasinska A."/>
            <person name="Steczkiewicz K."/>
            <person name="Drgas O."/>
            <person name="Orlowska M."/>
            <person name="Perlinska-Lenart U."/>
            <person name="Aleksandrzak-Piekarczyk T."/>
            <person name="Szatraj K."/>
            <person name="Zielenkiewicz U."/>
            <person name="Pilsyk S."/>
            <person name="Malc E."/>
            <person name="Mieczkowski P."/>
            <person name="Kruszewska J.S."/>
            <person name="Biernat P."/>
            <person name="Pawlowska J."/>
        </authorList>
    </citation>
    <scope>NUCLEOTIDE SEQUENCE</scope>
    <source>
        <strain evidence="1">WA0000067209</strain>
    </source>
</reference>